<keyword evidence="1" id="KW-0732">Signal</keyword>
<dbReference type="OrthoDB" id="517121at2"/>
<comment type="caution">
    <text evidence="2">The sequence shown here is derived from an EMBL/GenBank/DDBJ whole genome shotgun (WGS) entry which is preliminary data.</text>
</comment>
<dbReference type="Gene3D" id="2.40.160.170">
    <property type="match status" value="1"/>
</dbReference>
<dbReference type="STRING" id="1121352.GCA_000620925_01257"/>
<gene>
    <name evidence="2" type="ORF">EII21_06830</name>
</gene>
<name>A0A3P2A4U4_9NEIS</name>
<organism evidence="2 3">
    <name type="scientific">Conchiformibius steedae</name>
    <dbReference type="NCBI Taxonomy" id="153493"/>
    <lineage>
        <taxon>Bacteria</taxon>
        <taxon>Pseudomonadati</taxon>
        <taxon>Pseudomonadota</taxon>
        <taxon>Betaproteobacteria</taxon>
        <taxon>Neisseriales</taxon>
        <taxon>Neisseriaceae</taxon>
        <taxon>Conchiformibius</taxon>
    </lineage>
</organism>
<proteinExistence type="predicted"/>
<reference evidence="2 3" key="1">
    <citation type="submission" date="2018-11" db="EMBL/GenBank/DDBJ databases">
        <title>Genomes From Bacteria Associated with the Canine Oral Cavity: a Test Case for Automated Genome-Based Taxonomic Assignment.</title>
        <authorList>
            <person name="Coil D.A."/>
            <person name="Jospin G."/>
            <person name="Darling A.E."/>
            <person name="Wallis C."/>
            <person name="Davis I.J."/>
            <person name="Harris S."/>
            <person name="Eisen J.A."/>
            <person name="Holcombe L.J."/>
            <person name="O'Flynn C."/>
        </authorList>
    </citation>
    <scope>NUCLEOTIDE SEQUENCE [LARGE SCALE GENOMIC DNA]</scope>
    <source>
        <strain evidence="2 3">COT-280</strain>
    </source>
</reference>
<evidence type="ECO:0008006" key="4">
    <source>
        <dbReference type="Google" id="ProtNLM"/>
    </source>
</evidence>
<dbReference type="EMBL" id="RQYC01000009">
    <property type="protein sequence ID" value="RRD89928.1"/>
    <property type="molecule type" value="Genomic_DNA"/>
</dbReference>
<evidence type="ECO:0000313" key="3">
    <source>
        <dbReference type="Proteomes" id="UP000269923"/>
    </source>
</evidence>
<accession>A0A3P2A4U4</accession>
<protein>
    <recommendedName>
        <fullName evidence="4">Porin family protein</fullName>
    </recommendedName>
</protein>
<keyword evidence="3" id="KW-1185">Reference proteome</keyword>
<feature type="chain" id="PRO_5018255679" description="Porin family protein" evidence="1">
    <location>
        <begin position="21"/>
        <end position="249"/>
    </location>
</feature>
<feature type="signal peptide" evidence="1">
    <location>
        <begin position="1"/>
        <end position="20"/>
    </location>
</feature>
<dbReference type="Proteomes" id="UP000269923">
    <property type="component" value="Unassembled WGS sequence"/>
</dbReference>
<evidence type="ECO:0000256" key="1">
    <source>
        <dbReference type="SAM" id="SignalP"/>
    </source>
</evidence>
<dbReference type="RefSeq" id="WP_124795019.1">
    <property type="nucleotide sequence ID" value="NZ_RQYC01000009.1"/>
</dbReference>
<evidence type="ECO:0000313" key="2">
    <source>
        <dbReference type="EMBL" id="RRD89928.1"/>
    </source>
</evidence>
<sequence>MKKIVLGLLLSMGLSGAALANDSADKKFEVYGKAGLPNIAVGGGYGINEQLTVRGDLGVMGISRDFDEGDVKYSAKFRNNKANVYADYFPMSNGFRLTGGLALGRAELKADGTAKVTQNATFELGGKEYNVTIDGNDKVSAKVKYPAVSPYLGLGWGHNIKTAKGVWGFTADLGVFIGSPKTSVSLSNSLNDKLVEAEAAAGGSLTDEQRAQAQAEINRRIDDEKKKIQDKVAKVKVLPMISVGASYRF</sequence>
<dbReference type="AlphaFoldDB" id="A0A3P2A4U4"/>